<dbReference type="STRING" id="1797471.A3A71_01125"/>
<dbReference type="AlphaFoldDB" id="A0A1F5EBH2"/>
<sequence>MRNKKQFVVGNIGIEMNYETSHPLAEVEAVIRSSVKKVGEFFSFSPTLPETIQLELMYSRQEYNNRLGRETEDWMSARVEDGVTIILDPDALEKYSSHSRQEFPAIVVHELTHIFTQAINKPTLDWVNEGLAQYVAGQDSGRPIDAEKLEYFLDHHFVANTGYNDFIAHSGYRISFLLVSHLVKQYGESVIARMISLPGDADCTVQIEKIFGTTIEGAKERLRQETK</sequence>
<dbReference type="EMBL" id="MEZX01000002">
    <property type="protein sequence ID" value="OGD64640.1"/>
    <property type="molecule type" value="Genomic_DNA"/>
</dbReference>
<evidence type="ECO:0008006" key="3">
    <source>
        <dbReference type="Google" id="ProtNLM"/>
    </source>
</evidence>
<evidence type="ECO:0000313" key="2">
    <source>
        <dbReference type="Proteomes" id="UP000177481"/>
    </source>
</evidence>
<proteinExistence type="predicted"/>
<accession>A0A1F5EBH2</accession>
<organism evidence="1 2">
    <name type="scientific">Candidatus Berkelbacteria bacterium RIFCSPLOWO2_01_FULL_50_28</name>
    <dbReference type="NCBI Taxonomy" id="1797471"/>
    <lineage>
        <taxon>Bacteria</taxon>
        <taxon>Candidatus Berkelbacteria</taxon>
    </lineage>
</organism>
<evidence type="ECO:0000313" key="1">
    <source>
        <dbReference type="EMBL" id="OGD64640.1"/>
    </source>
</evidence>
<dbReference type="Proteomes" id="UP000177481">
    <property type="component" value="Unassembled WGS sequence"/>
</dbReference>
<protein>
    <recommendedName>
        <fullName evidence="3">Peptidase MA-like domain-containing protein</fullName>
    </recommendedName>
</protein>
<reference evidence="1 2" key="1">
    <citation type="journal article" date="2016" name="Nat. Commun.">
        <title>Thousands of microbial genomes shed light on interconnected biogeochemical processes in an aquifer system.</title>
        <authorList>
            <person name="Anantharaman K."/>
            <person name="Brown C.T."/>
            <person name="Hug L.A."/>
            <person name="Sharon I."/>
            <person name="Castelle C.J."/>
            <person name="Probst A.J."/>
            <person name="Thomas B.C."/>
            <person name="Singh A."/>
            <person name="Wilkins M.J."/>
            <person name="Karaoz U."/>
            <person name="Brodie E.L."/>
            <person name="Williams K.H."/>
            <person name="Hubbard S.S."/>
            <person name="Banfield J.F."/>
        </authorList>
    </citation>
    <scope>NUCLEOTIDE SEQUENCE [LARGE SCALE GENOMIC DNA]</scope>
</reference>
<gene>
    <name evidence="1" type="ORF">A3A71_01125</name>
</gene>
<name>A0A1F5EBH2_9BACT</name>
<comment type="caution">
    <text evidence="1">The sequence shown here is derived from an EMBL/GenBank/DDBJ whole genome shotgun (WGS) entry which is preliminary data.</text>
</comment>